<gene>
    <name evidence="2" type="ORF">EVAR_33143_1</name>
</gene>
<sequence>MDRSDFVVHRRPEHSAPRAGRDRFPFKDTASRPSRVESPSMGQRFRPTHVGFSKTMVGRGARAGTRRAIGFWGSRMRWPTRGRADDIGLQYSCDANFGYSFANFMSLQAWQGFTKPLSALLCSLVILTNNIKI</sequence>
<organism evidence="2 3">
    <name type="scientific">Eumeta variegata</name>
    <name type="common">Bagworm moth</name>
    <name type="synonym">Eumeta japonica</name>
    <dbReference type="NCBI Taxonomy" id="151549"/>
    <lineage>
        <taxon>Eukaryota</taxon>
        <taxon>Metazoa</taxon>
        <taxon>Ecdysozoa</taxon>
        <taxon>Arthropoda</taxon>
        <taxon>Hexapoda</taxon>
        <taxon>Insecta</taxon>
        <taxon>Pterygota</taxon>
        <taxon>Neoptera</taxon>
        <taxon>Endopterygota</taxon>
        <taxon>Lepidoptera</taxon>
        <taxon>Glossata</taxon>
        <taxon>Ditrysia</taxon>
        <taxon>Tineoidea</taxon>
        <taxon>Psychidae</taxon>
        <taxon>Oiketicinae</taxon>
        <taxon>Eumeta</taxon>
    </lineage>
</organism>
<dbReference type="EMBL" id="BGZK01001118">
    <property type="protein sequence ID" value="GBP71730.1"/>
    <property type="molecule type" value="Genomic_DNA"/>
</dbReference>
<feature type="region of interest" description="Disordered" evidence="1">
    <location>
        <begin position="1"/>
        <end position="44"/>
    </location>
</feature>
<evidence type="ECO:0000313" key="3">
    <source>
        <dbReference type="Proteomes" id="UP000299102"/>
    </source>
</evidence>
<feature type="compositionally biased region" description="Basic and acidic residues" evidence="1">
    <location>
        <begin position="1"/>
        <end position="30"/>
    </location>
</feature>
<proteinExistence type="predicted"/>
<accession>A0A4C1Y8B8</accession>
<keyword evidence="3" id="KW-1185">Reference proteome</keyword>
<protein>
    <submittedName>
        <fullName evidence="2">Uncharacterized protein</fullName>
    </submittedName>
</protein>
<name>A0A4C1Y8B8_EUMVA</name>
<evidence type="ECO:0000313" key="2">
    <source>
        <dbReference type="EMBL" id="GBP71730.1"/>
    </source>
</evidence>
<evidence type="ECO:0000256" key="1">
    <source>
        <dbReference type="SAM" id="MobiDB-lite"/>
    </source>
</evidence>
<reference evidence="2 3" key="1">
    <citation type="journal article" date="2019" name="Commun. Biol.">
        <title>The bagworm genome reveals a unique fibroin gene that provides high tensile strength.</title>
        <authorList>
            <person name="Kono N."/>
            <person name="Nakamura H."/>
            <person name="Ohtoshi R."/>
            <person name="Tomita M."/>
            <person name="Numata K."/>
            <person name="Arakawa K."/>
        </authorList>
    </citation>
    <scope>NUCLEOTIDE SEQUENCE [LARGE SCALE GENOMIC DNA]</scope>
</reference>
<comment type="caution">
    <text evidence="2">The sequence shown here is derived from an EMBL/GenBank/DDBJ whole genome shotgun (WGS) entry which is preliminary data.</text>
</comment>
<dbReference type="Proteomes" id="UP000299102">
    <property type="component" value="Unassembled WGS sequence"/>
</dbReference>
<dbReference type="AlphaFoldDB" id="A0A4C1Y8B8"/>